<dbReference type="InterPro" id="IPR029052">
    <property type="entry name" value="Metallo-depent_PP-like"/>
</dbReference>
<proteinExistence type="predicted"/>
<gene>
    <name evidence="1" type="primary">117</name>
    <name evidence="1" type="ORF">SEA_SYLEON_117</name>
</gene>
<name>A0A5Q2WEP3_9CAUD</name>
<keyword evidence="2" id="KW-1185">Reference proteome</keyword>
<dbReference type="KEGG" id="vg:70081342"/>
<accession>A0A5Q2WEP3</accession>
<protein>
    <submittedName>
        <fullName evidence="1">MRE11 double-strand break endo/exonuclease</fullName>
    </submittedName>
</protein>
<reference evidence="1 2" key="1">
    <citation type="submission" date="2019-09" db="EMBL/GenBank/DDBJ databases">
        <authorList>
            <person name="Falcon-Lizardi N."/>
            <person name="Rios-Rosa Y."/>
            <person name="Rivera-Cruz A."/>
            <person name="Rivera-Espinal N.S."/>
            <person name="Rodriguez-Cotto F.E."/>
            <person name="Rosa-Flores A.N."/>
            <person name="Rubin M.R."/>
            <person name="Vazquez E."/>
            <person name="Molloy S.D."/>
            <person name="Garlena R.A."/>
            <person name="Russell D.A."/>
            <person name="Pope W.H."/>
            <person name="Jacobs-Sera D."/>
            <person name="Hatfull G.F."/>
        </authorList>
    </citation>
    <scope>NUCLEOTIDE SEQUENCE [LARGE SCALE GENOMIC DNA]</scope>
</reference>
<dbReference type="Proteomes" id="UP000346466">
    <property type="component" value="Segment"/>
</dbReference>
<sequence>MGVLAALLSQPTAPEPAPARETITVDQSGNYSKSFVVYGPDPYEMPANRKELHNVLEVPDGYAITGDVTYRNRELVNGGSVAAFTYKFREVPKPLDIDDLAERVAKAPPANPIHGAGPHWFVFQAGDLQLGKIARDGSTEQIVETYMQSVRAAVVEYESLSDEFGVSGVQLSFPGDCMEGVVSQGGRNIWLTQETITEQTRIFRRLLLWTVDQFAPIANHVYVDVVNGNHDEANRQVNTKPGDGWATECAIALSDAMELNPEAYGHVEVRVPDSWCGHMTVPVGDSLVTVAHGHQWRRGKGMGWWAEQALNLQSPTTSGVLQHGHIHTYEIETTRDRTRISSPTFDTGSDWFREIHGGDSKLGGLVYLLRSNEISRVSLV</sequence>
<evidence type="ECO:0000313" key="1">
    <source>
        <dbReference type="EMBL" id="QGH75840.1"/>
    </source>
</evidence>
<dbReference type="RefSeq" id="YP_010246770.1">
    <property type="nucleotide sequence ID" value="NC_060137.1"/>
</dbReference>
<evidence type="ECO:0000313" key="2">
    <source>
        <dbReference type="Proteomes" id="UP000346466"/>
    </source>
</evidence>
<dbReference type="SUPFAM" id="SSF56300">
    <property type="entry name" value="Metallo-dependent phosphatases"/>
    <property type="match status" value="1"/>
</dbReference>
<organism evidence="1 2">
    <name type="scientific">Gordonia phage Syleon</name>
    <dbReference type="NCBI Taxonomy" id="2653718"/>
    <lineage>
        <taxon>Viruses</taxon>
        <taxon>Duplodnaviria</taxon>
        <taxon>Heunggongvirae</taxon>
        <taxon>Uroviricota</taxon>
        <taxon>Caudoviricetes</taxon>
        <taxon>Deeyouvirinae</taxon>
        <taxon>Octobienvirus</taxon>
        <taxon>Octobienvirus syleon</taxon>
    </lineage>
</organism>
<dbReference type="GeneID" id="70081342"/>
<dbReference type="EMBL" id="MN444870">
    <property type="protein sequence ID" value="QGH75840.1"/>
    <property type="molecule type" value="Genomic_DNA"/>
</dbReference>